<evidence type="ECO:0000313" key="2">
    <source>
        <dbReference type="Proteomes" id="UP001239111"/>
    </source>
</evidence>
<accession>A0ACC2NVI1</accession>
<organism evidence="1 2">
    <name type="scientific">Eretmocerus hayati</name>
    <dbReference type="NCBI Taxonomy" id="131215"/>
    <lineage>
        <taxon>Eukaryota</taxon>
        <taxon>Metazoa</taxon>
        <taxon>Ecdysozoa</taxon>
        <taxon>Arthropoda</taxon>
        <taxon>Hexapoda</taxon>
        <taxon>Insecta</taxon>
        <taxon>Pterygota</taxon>
        <taxon>Neoptera</taxon>
        <taxon>Endopterygota</taxon>
        <taxon>Hymenoptera</taxon>
        <taxon>Apocrita</taxon>
        <taxon>Proctotrupomorpha</taxon>
        <taxon>Chalcidoidea</taxon>
        <taxon>Aphelinidae</taxon>
        <taxon>Aphelininae</taxon>
        <taxon>Eretmocerus</taxon>
    </lineage>
</organism>
<gene>
    <name evidence="1" type="ORF">QAD02_010878</name>
</gene>
<protein>
    <submittedName>
        <fullName evidence="1">Uncharacterized protein</fullName>
    </submittedName>
</protein>
<sequence>MSHYIISSIYTIRKYYQKRKSPDFTDDVTSQDSINRLLIGSSTDRSWGSQDIMPEIPRRLEEAYGSYDIYDFDRYADHESPQAIFHQGRFYGDYCDPSNSRWSNGPSITSSSYLQESSSLAQFHGDDCAISNLSHNNESLVHLPSSLQEIGSLETQEPVNDYQSDSPRENSYRDDDNSLEDDAEAESSKYDSSDSDSVSALSSIPQSPIVQ</sequence>
<proteinExistence type="predicted"/>
<reference evidence="1" key="1">
    <citation type="submission" date="2023-04" db="EMBL/GenBank/DDBJ databases">
        <title>A chromosome-level genome assembly of the parasitoid wasp Eretmocerus hayati.</title>
        <authorList>
            <person name="Zhong Y."/>
            <person name="Liu S."/>
            <person name="Liu Y."/>
        </authorList>
    </citation>
    <scope>NUCLEOTIDE SEQUENCE</scope>
    <source>
        <strain evidence="1">ZJU_SS_LIU_2023</strain>
    </source>
</reference>
<keyword evidence="2" id="KW-1185">Reference proteome</keyword>
<dbReference type="EMBL" id="CM056742">
    <property type="protein sequence ID" value="KAJ8675092.1"/>
    <property type="molecule type" value="Genomic_DNA"/>
</dbReference>
<dbReference type="Proteomes" id="UP001239111">
    <property type="component" value="Chromosome 2"/>
</dbReference>
<evidence type="ECO:0000313" key="1">
    <source>
        <dbReference type="EMBL" id="KAJ8675092.1"/>
    </source>
</evidence>
<name>A0ACC2NVI1_9HYME</name>
<comment type="caution">
    <text evidence="1">The sequence shown here is derived from an EMBL/GenBank/DDBJ whole genome shotgun (WGS) entry which is preliminary data.</text>
</comment>